<reference evidence="1 2" key="1">
    <citation type="submission" date="2020-08" db="EMBL/GenBank/DDBJ databases">
        <authorList>
            <person name="Newling K."/>
            <person name="Davey J."/>
            <person name="Forrester S."/>
        </authorList>
    </citation>
    <scope>NUCLEOTIDE SEQUENCE [LARGE SCALE GENOMIC DNA]</scope>
    <source>
        <strain evidence="2">Crithidia deanei Carvalho (ATCC PRA-265)</strain>
    </source>
</reference>
<evidence type="ECO:0000313" key="2">
    <source>
        <dbReference type="Proteomes" id="UP000515908"/>
    </source>
</evidence>
<dbReference type="OrthoDB" id="276072at2759"/>
<dbReference type="EMBL" id="LR877166">
    <property type="protein sequence ID" value="CAD2221603.1"/>
    <property type="molecule type" value="Genomic_DNA"/>
</dbReference>
<organism evidence="1 2">
    <name type="scientific">Angomonas deanei</name>
    <dbReference type="NCBI Taxonomy" id="59799"/>
    <lineage>
        <taxon>Eukaryota</taxon>
        <taxon>Discoba</taxon>
        <taxon>Euglenozoa</taxon>
        <taxon>Kinetoplastea</taxon>
        <taxon>Metakinetoplastina</taxon>
        <taxon>Trypanosomatida</taxon>
        <taxon>Trypanosomatidae</taxon>
        <taxon>Strigomonadinae</taxon>
        <taxon>Angomonas</taxon>
    </lineage>
</organism>
<sequence>MSFQSFFELSSSFLSPKDIGASPFPLPIEKRTNLSAPWLFEVLYAYSMCTKRALNTRMIGFSEPTLQSCVDDLSMGLKATQLVSKNEEALRVYNERKACKIDPTVLPWAPRKEYLEWLKKEERLL</sequence>
<name>S9WQD2_9TRYP</name>
<dbReference type="Proteomes" id="UP000515908">
    <property type="component" value="Chromosome 22"/>
</dbReference>
<protein>
    <submittedName>
        <fullName evidence="1">Uncharacterized protein</fullName>
    </submittedName>
</protein>
<dbReference type="VEuPathDB" id="TriTrypDB:ADEAN_000913500"/>
<evidence type="ECO:0000313" key="1">
    <source>
        <dbReference type="EMBL" id="CAD2221603.1"/>
    </source>
</evidence>
<gene>
    <name evidence="1" type="ORF">ADEAN_000913500</name>
</gene>
<proteinExistence type="predicted"/>
<accession>S9WQD2</accession>
<dbReference type="AlphaFoldDB" id="S9WQD2"/>
<keyword evidence="2" id="KW-1185">Reference proteome</keyword>